<feature type="transmembrane region" description="Helical" evidence="4">
    <location>
        <begin position="51"/>
        <end position="70"/>
    </location>
</feature>
<evidence type="ECO:0000313" key="7">
    <source>
        <dbReference type="Proteomes" id="UP000827284"/>
    </source>
</evidence>
<keyword evidence="4" id="KW-0472">Membrane</keyword>
<dbReference type="GO" id="GO:0042597">
    <property type="term" value="C:periplasmic space"/>
    <property type="evidence" value="ECO:0007669"/>
    <property type="project" value="InterPro"/>
</dbReference>
<dbReference type="SUPFAM" id="SSF48230">
    <property type="entry name" value="Chondroitin AC/alginate lyase"/>
    <property type="match status" value="1"/>
</dbReference>
<evidence type="ECO:0000256" key="2">
    <source>
        <dbReference type="ARBA" id="ARBA00023239"/>
    </source>
</evidence>
<feature type="region of interest" description="Disordered" evidence="3">
    <location>
        <begin position="94"/>
        <end position="191"/>
    </location>
</feature>
<organism evidence="6 7">
    <name type="scientific">Entomortierella parvispora</name>
    <dbReference type="NCBI Taxonomy" id="205924"/>
    <lineage>
        <taxon>Eukaryota</taxon>
        <taxon>Fungi</taxon>
        <taxon>Fungi incertae sedis</taxon>
        <taxon>Mucoromycota</taxon>
        <taxon>Mortierellomycotina</taxon>
        <taxon>Mortierellomycetes</taxon>
        <taxon>Mortierellales</taxon>
        <taxon>Mortierellaceae</taxon>
        <taxon>Entomortierella</taxon>
    </lineage>
</organism>
<dbReference type="AlphaFoldDB" id="A0A9P3H2A7"/>
<dbReference type="Proteomes" id="UP000827284">
    <property type="component" value="Unassembled WGS sequence"/>
</dbReference>
<dbReference type="OrthoDB" id="63533at2759"/>
<comment type="caution">
    <text evidence="6">The sequence shown here is derived from an EMBL/GenBank/DDBJ whole genome shotgun (WGS) entry which is preliminary data.</text>
</comment>
<feature type="compositionally biased region" description="Polar residues" evidence="3">
    <location>
        <begin position="1"/>
        <end position="22"/>
    </location>
</feature>
<dbReference type="Gene3D" id="1.50.10.100">
    <property type="entry name" value="Chondroitin AC/alginate lyase"/>
    <property type="match status" value="1"/>
</dbReference>
<evidence type="ECO:0000256" key="3">
    <source>
        <dbReference type="SAM" id="MobiDB-lite"/>
    </source>
</evidence>
<gene>
    <name evidence="6" type="ORF">EMPS_01065</name>
</gene>
<evidence type="ECO:0000259" key="5">
    <source>
        <dbReference type="Pfam" id="PF05426"/>
    </source>
</evidence>
<reference evidence="6" key="1">
    <citation type="submission" date="2021-11" db="EMBL/GenBank/DDBJ databases">
        <authorList>
            <person name="Herlambang A."/>
            <person name="Guo Y."/>
            <person name="Takashima Y."/>
            <person name="Nishizawa T."/>
        </authorList>
    </citation>
    <scope>NUCLEOTIDE SEQUENCE</scope>
    <source>
        <strain evidence="6">E1425</strain>
    </source>
</reference>
<evidence type="ECO:0000256" key="1">
    <source>
        <dbReference type="ARBA" id="ARBA00022729"/>
    </source>
</evidence>
<name>A0A9P3H2A7_9FUNG</name>
<keyword evidence="7" id="KW-1185">Reference proteome</keyword>
<dbReference type="InterPro" id="IPR008929">
    <property type="entry name" value="Chondroitin_lyas"/>
</dbReference>
<sequence>MAMRPSSGSVLPSHNTSNTTGPQFKDKPLSGGIGSPSSPGSVISRITLRKVILYSGGLLFVYIIISTILGPEDARAGGSRSGFPVVKHEERDPYEGIQIPGPPVGGGAAVGDRQQGMQEHQERPLGPVPAQQAPNQPGRQQAPAIQLEPLNGAPPGPDRAVNNEGSNIDGDSEGNSKYMGDSPMTDDEGNATLELGDSIEEWPELQAATLARKASPVTYAQMLSSTRRERDYAIALMVKEAELALRSTEVYSVTNKDQTAPSNDIHDYLSLSKYYWPNKNKPKGLPYKRIDGQVNPEIETVRDYRLLRTMIREVHVMGMAYHFTGRKDFADKAAMRLKEWFLDEATYMNPNINYGSLRKGERLGARTGVLDMFTIFRVFDALHYLKQEPSWPKDLIPGLQEWFRRYVHWLETSTLAQVERSGNNNHGTYFDVQIIGIYLFLGRTADARAVALSSLHTRIDPQVRPDGRQPEELERKTSWYYSVFNLQALMTLARWGDDLGVDMWNYVGPQGQSIKKAIDFMLPYALSNGQGWPVENLKGFDMTDYLKCLNIAWYIYGDEKYLEAIEVLEPKVQRDMDEGKIKTISTFMCDISTLMEATTRGGQGFIWHWCLT</sequence>
<keyword evidence="4" id="KW-0812">Transmembrane</keyword>
<protein>
    <recommendedName>
        <fullName evidence="5">Alginate lyase domain-containing protein</fullName>
    </recommendedName>
</protein>
<keyword evidence="2" id="KW-0456">Lyase</keyword>
<feature type="region of interest" description="Disordered" evidence="3">
    <location>
        <begin position="1"/>
        <end position="40"/>
    </location>
</feature>
<dbReference type="EMBL" id="BQFW01000002">
    <property type="protein sequence ID" value="GJJ68719.1"/>
    <property type="molecule type" value="Genomic_DNA"/>
</dbReference>
<keyword evidence="1" id="KW-0732">Signal</keyword>
<keyword evidence="4" id="KW-1133">Transmembrane helix</keyword>
<dbReference type="GO" id="GO:0016829">
    <property type="term" value="F:lyase activity"/>
    <property type="evidence" value="ECO:0007669"/>
    <property type="project" value="UniProtKB-KW"/>
</dbReference>
<evidence type="ECO:0000256" key="4">
    <source>
        <dbReference type="SAM" id="Phobius"/>
    </source>
</evidence>
<evidence type="ECO:0000313" key="6">
    <source>
        <dbReference type="EMBL" id="GJJ68719.1"/>
    </source>
</evidence>
<reference evidence="6" key="2">
    <citation type="journal article" date="2022" name="Microbiol. Resour. Announc.">
        <title>Whole-Genome Sequence of Entomortierella parvispora E1425, a Mucoromycotan Fungus Associated with Burkholderiaceae-Related Endosymbiotic Bacteria.</title>
        <authorList>
            <person name="Herlambang A."/>
            <person name="Guo Y."/>
            <person name="Takashima Y."/>
            <person name="Narisawa K."/>
            <person name="Ohta H."/>
            <person name="Nishizawa T."/>
        </authorList>
    </citation>
    <scope>NUCLEOTIDE SEQUENCE</scope>
    <source>
        <strain evidence="6">E1425</strain>
    </source>
</reference>
<feature type="domain" description="Alginate lyase" evidence="5">
    <location>
        <begin position="252"/>
        <end position="532"/>
    </location>
</feature>
<accession>A0A9P3H2A7</accession>
<dbReference type="InterPro" id="IPR008397">
    <property type="entry name" value="Alginate_lyase_dom"/>
</dbReference>
<proteinExistence type="predicted"/>
<dbReference type="Pfam" id="PF05426">
    <property type="entry name" value="Alginate_lyase"/>
    <property type="match status" value="1"/>
</dbReference>